<reference evidence="1" key="1">
    <citation type="submission" date="2019-06" db="EMBL/GenBank/DDBJ databases">
        <authorList>
            <person name="Le Quere A."/>
            <person name="Colella S."/>
        </authorList>
    </citation>
    <scope>NUCLEOTIDE SEQUENCE</scope>
    <source>
        <strain evidence="1">EmedicaeMD41</strain>
    </source>
</reference>
<name>A0A508X0Q2_9HYPH</name>
<proteinExistence type="predicted"/>
<sequence length="46" mass="5123">MNADICADVRLWCIVDVTAPPRLYQTRNARCSSFNGCIFLSLIGCD</sequence>
<dbReference type="AlphaFoldDB" id="A0A508X0Q2"/>
<dbReference type="EMBL" id="CABFNB010000092">
    <property type="protein sequence ID" value="VTZ61391.1"/>
    <property type="molecule type" value="Genomic_DNA"/>
</dbReference>
<organism evidence="1">
    <name type="scientific">Sinorhizobium medicae</name>
    <dbReference type="NCBI Taxonomy" id="110321"/>
    <lineage>
        <taxon>Bacteria</taxon>
        <taxon>Pseudomonadati</taxon>
        <taxon>Pseudomonadota</taxon>
        <taxon>Alphaproteobacteria</taxon>
        <taxon>Hyphomicrobiales</taxon>
        <taxon>Rhizobiaceae</taxon>
        <taxon>Sinorhizobium/Ensifer group</taxon>
        <taxon>Sinorhizobium</taxon>
    </lineage>
</organism>
<gene>
    <name evidence="1" type="ORF">EMEDMD4_270167</name>
</gene>
<accession>A0A508X0Q2</accession>
<protein>
    <submittedName>
        <fullName evidence="1">Uncharacterized protein</fullName>
    </submittedName>
</protein>
<evidence type="ECO:0000313" key="1">
    <source>
        <dbReference type="EMBL" id="VTZ61391.1"/>
    </source>
</evidence>
<dbReference type="Proteomes" id="UP000507954">
    <property type="component" value="Unassembled WGS sequence"/>
</dbReference>